<accession>A0ABP1QYT1</accession>
<dbReference type="Pfam" id="PF14811">
    <property type="entry name" value="TPD"/>
    <property type="match status" value="1"/>
</dbReference>
<dbReference type="InterPro" id="IPR029404">
    <property type="entry name" value="CDIN1"/>
</dbReference>
<dbReference type="PANTHER" id="PTHR31661:SF1">
    <property type="entry name" value="CDAN1-INTERACTING NUCLEASE 1"/>
    <property type="match status" value="1"/>
</dbReference>
<sequence>MMSMDLYLDIIKTIKSTKLWQCQDALEKKYPTISGLTLGSVLSNYIQKSMRMNHGKHNNPTRIEALYQKYRKAVESQEESGIIIRISDDIRITPVLVAKFILEAYINENHSIKMKEALEEIPDQEGGCDTADSRALRENSRSCRPLTRNELKAEVTKYLRDTASIPDRDLAYEVYMCTVHDDNYGPFPDAIKRTIGKEYEVRLSKLLQDQGILYLEEDQLRKQGYDKTPDIKLEVPIAIDGKVITWIESKATFGDEETHQGYVKDQLTSYYNRFGPGLVIYWLGYVESILATQSKGIFVCDHLPASITKYDPTMS</sequence>
<name>A0ABP1QYT1_9HEXA</name>
<protein>
    <recommendedName>
        <fullName evidence="5">CDAN1-interacting nuclease 1</fullName>
    </recommendedName>
</protein>
<evidence type="ECO:0000256" key="4">
    <source>
        <dbReference type="ARBA" id="ARBA00023242"/>
    </source>
</evidence>
<comment type="caution">
    <text evidence="6">The sequence shown here is derived from an EMBL/GenBank/DDBJ whole genome shotgun (WGS) entry which is preliminary data.</text>
</comment>
<evidence type="ECO:0000256" key="2">
    <source>
        <dbReference type="ARBA" id="ARBA00004496"/>
    </source>
</evidence>
<evidence type="ECO:0000256" key="3">
    <source>
        <dbReference type="ARBA" id="ARBA00022490"/>
    </source>
</evidence>
<evidence type="ECO:0000313" key="6">
    <source>
        <dbReference type="EMBL" id="CAL8111644.1"/>
    </source>
</evidence>
<evidence type="ECO:0000256" key="5">
    <source>
        <dbReference type="ARBA" id="ARBA00023480"/>
    </source>
</evidence>
<evidence type="ECO:0000313" key="7">
    <source>
        <dbReference type="Proteomes" id="UP001642540"/>
    </source>
</evidence>
<reference evidence="6 7" key="1">
    <citation type="submission" date="2024-08" db="EMBL/GenBank/DDBJ databases">
        <authorList>
            <person name="Cucini C."/>
            <person name="Frati F."/>
        </authorList>
    </citation>
    <scope>NUCLEOTIDE SEQUENCE [LARGE SCALE GENOMIC DNA]</scope>
</reference>
<keyword evidence="4" id="KW-0539">Nucleus</keyword>
<keyword evidence="7" id="KW-1185">Reference proteome</keyword>
<dbReference type="EMBL" id="CAXLJM020000046">
    <property type="protein sequence ID" value="CAL8111644.1"/>
    <property type="molecule type" value="Genomic_DNA"/>
</dbReference>
<proteinExistence type="predicted"/>
<dbReference type="PANTHER" id="PTHR31661">
    <property type="entry name" value="SIMILAR TO CDNA SEQUENCE BC052040"/>
    <property type="match status" value="1"/>
</dbReference>
<gene>
    <name evidence="6" type="ORF">ODALV1_LOCUS15226</name>
</gene>
<dbReference type="Proteomes" id="UP001642540">
    <property type="component" value="Unassembled WGS sequence"/>
</dbReference>
<evidence type="ECO:0000256" key="1">
    <source>
        <dbReference type="ARBA" id="ARBA00004123"/>
    </source>
</evidence>
<organism evidence="6 7">
    <name type="scientific">Orchesella dallaii</name>
    <dbReference type="NCBI Taxonomy" id="48710"/>
    <lineage>
        <taxon>Eukaryota</taxon>
        <taxon>Metazoa</taxon>
        <taxon>Ecdysozoa</taxon>
        <taxon>Arthropoda</taxon>
        <taxon>Hexapoda</taxon>
        <taxon>Collembola</taxon>
        <taxon>Entomobryomorpha</taxon>
        <taxon>Entomobryoidea</taxon>
        <taxon>Orchesellidae</taxon>
        <taxon>Orchesellinae</taxon>
        <taxon>Orchesella</taxon>
    </lineage>
</organism>
<keyword evidence="3" id="KW-0963">Cytoplasm</keyword>
<comment type="subcellular location">
    <subcellularLocation>
        <location evidence="2">Cytoplasm</location>
    </subcellularLocation>
    <subcellularLocation>
        <location evidence="1">Nucleus</location>
    </subcellularLocation>
</comment>